<dbReference type="EMBL" id="VDMN01000009">
    <property type="protein sequence ID" value="TNM60304.1"/>
    <property type="molecule type" value="Genomic_DNA"/>
</dbReference>
<dbReference type="PANTHER" id="PTHR41251">
    <property type="entry name" value="NON-HOMOLOGOUS END JOINING PROTEIN KU"/>
    <property type="match status" value="1"/>
</dbReference>
<dbReference type="OrthoDB" id="9780854at2"/>
<dbReference type="GO" id="GO:0003690">
    <property type="term" value="F:double-stranded DNA binding"/>
    <property type="evidence" value="ECO:0007669"/>
    <property type="project" value="UniProtKB-UniRule"/>
</dbReference>
<comment type="similarity">
    <text evidence="2">Belongs to the prokaryotic Ku family.</text>
</comment>
<evidence type="ECO:0000256" key="1">
    <source>
        <dbReference type="ARBA" id="ARBA00023125"/>
    </source>
</evidence>
<dbReference type="Proteomes" id="UP000311605">
    <property type="component" value="Unassembled WGS sequence"/>
</dbReference>
<name>A0A5C4XD38_9HYPH</name>
<keyword evidence="2" id="KW-0233">DNA recombination</keyword>
<comment type="function">
    <text evidence="2">With LigD forms a non-homologous end joining (NHEJ) DNA repair enzyme, which repairs dsDNA breaks with reduced fidelity. Binds linear dsDNA with 5'- and 3'- overhangs but not closed circular dsDNA nor ssDNA. Recruits and stimulates the ligase activity of LigD.</text>
</comment>
<dbReference type="RefSeq" id="WP_139679202.1">
    <property type="nucleotide sequence ID" value="NZ_VDMN01000009.1"/>
</dbReference>
<dbReference type="HAMAP" id="MF_01875">
    <property type="entry name" value="Prokaryotic_Ku"/>
    <property type="match status" value="1"/>
</dbReference>
<dbReference type="AlphaFoldDB" id="A0A5C4XD38"/>
<comment type="caution">
    <text evidence="4">The sequence shown here is derived from an EMBL/GenBank/DDBJ whole genome shotgun (WGS) entry which is preliminary data.</text>
</comment>
<feature type="domain" description="Ku" evidence="3">
    <location>
        <begin position="55"/>
        <end position="183"/>
    </location>
</feature>
<keyword evidence="5" id="KW-1185">Reference proteome</keyword>
<reference evidence="4 5" key="1">
    <citation type="submission" date="2019-06" db="EMBL/GenBank/DDBJ databases">
        <title>The draft genome of Rhizobium smilacinae PTYR-5.</title>
        <authorList>
            <person name="Liu L."/>
            <person name="Li L."/>
            <person name="Zhang X."/>
        </authorList>
    </citation>
    <scope>NUCLEOTIDE SEQUENCE [LARGE SCALE GENOMIC DNA]</scope>
    <source>
        <strain evidence="4 5">PTYR-5</strain>
    </source>
</reference>
<organism evidence="4 5">
    <name type="scientific">Aliirhizobium smilacinae</name>
    <dbReference type="NCBI Taxonomy" id="1395944"/>
    <lineage>
        <taxon>Bacteria</taxon>
        <taxon>Pseudomonadati</taxon>
        <taxon>Pseudomonadota</taxon>
        <taxon>Alphaproteobacteria</taxon>
        <taxon>Hyphomicrobiales</taxon>
        <taxon>Rhizobiaceae</taxon>
        <taxon>Aliirhizobium</taxon>
    </lineage>
</organism>
<dbReference type="GO" id="GO:0006303">
    <property type="term" value="P:double-strand break repair via nonhomologous end joining"/>
    <property type="evidence" value="ECO:0007669"/>
    <property type="project" value="UniProtKB-UniRule"/>
</dbReference>
<dbReference type="PIRSF" id="PIRSF006493">
    <property type="entry name" value="Prok_Ku"/>
    <property type="match status" value="1"/>
</dbReference>
<dbReference type="Gene3D" id="2.40.290.10">
    <property type="match status" value="1"/>
</dbReference>
<evidence type="ECO:0000259" key="3">
    <source>
        <dbReference type="SMART" id="SM00559"/>
    </source>
</evidence>
<accession>A0A5C4XD38</accession>
<dbReference type="PANTHER" id="PTHR41251:SF1">
    <property type="entry name" value="NON-HOMOLOGOUS END JOINING PROTEIN KU"/>
    <property type="match status" value="1"/>
</dbReference>
<keyword evidence="1 2" id="KW-0238">DNA-binding</keyword>
<dbReference type="SUPFAM" id="SSF100939">
    <property type="entry name" value="SPOC domain-like"/>
    <property type="match status" value="1"/>
</dbReference>
<gene>
    <name evidence="2" type="primary">ku</name>
    <name evidence="4" type="ORF">FHP24_26260</name>
</gene>
<keyword evidence="2" id="KW-0227">DNA damage</keyword>
<protein>
    <recommendedName>
        <fullName evidence="2">Non-homologous end joining protein Ku</fullName>
    </recommendedName>
</protein>
<dbReference type="InterPro" id="IPR016194">
    <property type="entry name" value="SPOC-like_C_dom_sf"/>
</dbReference>
<dbReference type="GO" id="GO:0006310">
    <property type="term" value="P:DNA recombination"/>
    <property type="evidence" value="ECO:0007669"/>
    <property type="project" value="UniProtKB-KW"/>
</dbReference>
<comment type="subunit">
    <text evidence="2">Homodimer. Interacts with LigD.</text>
</comment>
<dbReference type="NCBIfam" id="TIGR02772">
    <property type="entry name" value="Ku_bact"/>
    <property type="match status" value="1"/>
</dbReference>
<dbReference type="Pfam" id="PF02735">
    <property type="entry name" value="Ku"/>
    <property type="match status" value="1"/>
</dbReference>
<dbReference type="SMART" id="SM00559">
    <property type="entry name" value="Ku78"/>
    <property type="match status" value="1"/>
</dbReference>
<sequence>MALRPYWKGYLKLSLVTCPVSMMPATSEAEKVRFHTLNKETGNRVVSQYIDSVTGKPVKDDNEGKGYARGENDYVILTDDDLDAVALDTVKTIDIDKFAPANSIEWVYLEKPHYLMPDDPVGHEAFAVIRDAMKADKVVGISKLVIGRRERAVVLEPRDDGIVLWSLRFGDEVRPEENYFEDIEAEADKELIPLVQKLIKQKTARWSPDMVSDPIQDALLALIEQKKKQLKPKKTAKGKKADAAPASNVVNIMDALRKSVEADLKKKKAS</sequence>
<keyword evidence="2" id="KW-0234">DNA repair</keyword>
<proteinExistence type="inferred from homology"/>
<evidence type="ECO:0000313" key="4">
    <source>
        <dbReference type="EMBL" id="TNM60304.1"/>
    </source>
</evidence>
<dbReference type="InterPro" id="IPR009187">
    <property type="entry name" value="Prok_Ku"/>
</dbReference>
<evidence type="ECO:0000313" key="5">
    <source>
        <dbReference type="Proteomes" id="UP000311605"/>
    </source>
</evidence>
<evidence type="ECO:0000256" key="2">
    <source>
        <dbReference type="HAMAP-Rule" id="MF_01875"/>
    </source>
</evidence>
<dbReference type="InterPro" id="IPR006164">
    <property type="entry name" value="DNA_bd_Ku70/Ku80"/>
</dbReference>